<dbReference type="GO" id="GO:0016491">
    <property type="term" value="F:oxidoreductase activity"/>
    <property type="evidence" value="ECO:0007669"/>
    <property type="project" value="UniProtKB-KW"/>
</dbReference>
<protein>
    <submittedName>
        <fullName evidence="2">NAD(P)/FAD-dependent oxidoreductase</fullName>
        <ecNumber evidence="2">1.-.-.-</ecNumber>
    </submittedName>
</protein>
<proteinExistence type="predicted"/>
<keyword evidence="3" id="KW-1185">Reference proteome</keyword>
<evidence type="ECO:0000313" key="2">
    <source>
        <dbReference type="EMBL" id="MFC0215868.1"/>
    </source>
</evidence>
<dbReference type="PRINTS" id="PR00420">
    <property type="entry name" value="RNGMNOXGNASE"/>
</dbReference>
<dbReference type="Proteomes" id="UP001589776">
    <property type="component" value="Unassembled WGS sequence"/>
</dbReference>
<dbReference type="InterPro" id="IPR002938">
    <property type="entry name" value="FAD-bd"/>
</dbReference>
<keyword evidence="2" id="KW-0560">Oxidoreductase</keyword>
<feature type="domain" description="FAD-binding" evidence="1">
    <location>
        <begin position="9"/>
        <end position="320"/>
    </location>
</feature>
<comment type="caution">
    <text evidence="2">The sequence shown here is derived from an EMBL/GenBank/DDBJ whole genome shotgun (WGS) entry which is preliminary data.</text>
</comment>
<dbReference type="EMBL" id="JBHLWN010000105">
    <property type="protein sequence ID" value="MFC0215868.1"/>
    <property type="molecule type" value="Genomic_DNA"/>
</dbReference>
<dbReference type="InterPro" id="IPR050407">
    <property type="entry name" value="Geranylgeranyl_reductase"/>
</dbReference>
<accession>A0ABV6DTK5</accession>
<evidence type="ECO:0000313" key="3">
    <source>
        <dbReference type="Proteomes" id="UP001589776"/>
    </source>
</evidence>
<evidence type="ECO:0000259" key="1">
    <source>
        <dbReference type="Pfam" id="PF01494"/>
    </source>
</evidence>
<name>A0ABV6DTK5_9BACL</name>
<dbReference type="Gene3D" id="3.50.50.60">
    <property type="entry name" value="FAD/NAD(P)-binding domain"/>
    <property type="match status" value="1"/>
</dbReference>
<dbReference type="EC" id="1.-.-.-" evidence="2"/>
<dbReference type="SUPFAM" id="SSF51905">
    <property type="entry name" value="FAD/NAD(P)-binding domain"/>
    <property type="match status" value="1"/>
</dbReference>
<dbReference type="PANTHER" id="PTHR42685:SF22">
    <property type="entry name" value="CONDITIONED MEDIUM FACTOR RECEPTOR 1"/>
    <property type="match status" value="1"/>
</dbReference>
<gene>
    <name evidence="2" type="ORF">ACFFK0_26070</name>
</gene>
<dbReference type="PANTHER" id="PTHR42685">
    <property type="entry name" value="GERANYLGERANYL DIPHOSPHATE REDUCTASE"/>
    <property type="match status" value="1"/>
</dbReference>
<reference evidence="2 3" key="1">
    <citation type="submission" date="2024-09" db="EMBL/GenBank/DDBJ databases">
        <authorList>
            <person name="Sun Q."/>
            <person name="Mori K."/>
        </authorList>
    </citation>
    <scope>NUCLEOTIDE SEQUENCE [LARGE SCALE GENOMIC DNA]</scope>
    <source>
        <strain evidence="2 3">CCM 7759</strain>
    </source>
</reference>
<dbReference type="InterPro" id="IPR036188">
    <property type="entry name" value="FAD/NAD-bd_sf"/>
</dbReference>
<dbReference type="Pfam" id="PF01494">
    <property type="entry name" value="FAD_binding_3"/>
    <property type="match status" value="1"/>
</dbReference>
<sequence>MISGQPERYDVVIAGAGIGGTALAGALASRGWRVIAIDRDDFPRHKVCGEFLSPEAGRMLAKLGVDLPPDSETAPRRLTAARLHAEGGGGPLVVPLPGTALGWSRHALDTALHEAARRAGAIVQTAATVTAVEPEDGGDGWLVRIRSGEQLNVIRARIAVAAWGRHARSGLPGSPSGRGRRPGAASAFVGVKLHMETARRVAAAVDMFFSRDGYIGVAPVEGNRLNVAALMSRDAFRSSGGTVQSAVAHYASRHRMLAELLDGGAVVAETVTAVSPVAAALLPAAKGALPPVGDAAALVPPLCGDGMAMALRSALLCAELADACLAGRMPAAEWERRYREALRRELAAPIRWGRLLHAGLRQPRLARALLELGRLVPALPQSLIRATRLRG</sequence>
<organism evidence="2 3">
    <name type="scientific">Paenibacillus chartarius</name>
    <dbReference type="NCBI Taxonomy" id="747481"/>
    <lineage>
        <taxon>Bacteria</taxon>
        <taxon>Bacillati</taxon>
        <taxon>Bacillota</taxon>
        <taxon>Bacilli</taxon>
        <taxon>Bacillales</taxon>
        <taxon>Paenibacillaceae</taxon>
        <taxon>Paenibacillus</taxon>
    </lineage>
</organism>
<dbReference type="RefSeq" id="WP_377473469.1">
    <property type="nucleotide sequence ID" value="NZ_JBHLWN010000105.1"/>
</dbReference>